<dbReference type="PANTHER" id="PTHR43847:SF1">
    <property type="entry name" value="BLL3993 PROTEIN"/>
    <property type="match status" value="1"/>
</dbReference>
<accession>A0A523UM48</accession>
<evidence type="ECO:0000256" key="5">
    <source>
        <dbReference type="SAM" id="Phobius"/>
    </source>
</evidence>
<protein>
    <submittedName>
        <fullName evidence="6">Isoprenylcysteine carboxylmethyltransferase family protein</fullName>
    </submittedName>
</protein>
<dbReference type="InterPro" id="IPR007318">
    <property type="entry name" value="Phopholipid_MeTrfase"/>
</dbReference>
<dbReference type="InterPro" id="IPR052527">
    <property type="entry name" value="Metal_cation-efflux_comp"/>
</dbReference>
<dbReference type="GO" id="GO:0008168">
    <property type="term" value="F:methyltransferase activity"/>
    <property type="evidence" value="ECO:0007669"/>
    <property type="project" value="UniProtKB-KW"/>
</dbReference>
<comment type="caution">
    <text evidence="6">The sequence shown here is derived from an EMBL/GenBank/DDBJ whole genome shotgun (WGS) entry which is preliminary data.</text>
</comment>
<name>A0A523UM48_UNCAE</name>
<evidence type="ECO:0000256" key="4">
    <source>
        <dbReference type="ARBA" id="ARBA00023136"/>
    </source>
</evidence>
<organism evidence="6 7">
    <name type="scientific">Aerophobetes bacterium</name>
    <dbReference type="NCBI Taxonomy" id="2030807"/>
    <lineage>
        <taxon>Bacteria</taxon>
        <taxon>Candidatus Aerophobota</taxon>
    </lineage>
</organism>
<evidence type="ECO:0000313" key="6">
    <source>
        <dbReference type="EMBL" id="TET43593.1"/>
    </source>
</evidence>
<keyword evidence="3 5" id="KW-1133">Transmembrane helix</keyword>
<evidence type="ECO:0000256" key="1">
    <source>
        <dbReference type="ARBA" id="ARBA00004127"/>
    </source>
</evidence>
<keyword evidence="4 5" id="KW-0472">Membrane</keyword>
<dbReference type="AlphaFoldDB" id="A0A523UM48"/>
<feature type="transmembrane region" description="Helical" evidence="5">
    <location>
        <begin position="99"/>
        <end position="128"/>
    </location>
</feature>
<dbReference type="Pfam" id="PF04191">
    <property type="entry name" value="PEMT"/>
    <property type="match status" value="1"/>
</dbReference>
<keyword evidence="6" id="KW-0489">Methyltransferase</keyword>
<reference evidence="6 7" key="1">
    <citation type="submission" date="2019-03" db="EMBL/GenBank/DDBJ databases">
        <title>Metabolic potential of uncultured bacteria and archaea associated with petroleum seepage in deep-sea sediments.</title>
        <authorList>
            <person name="Dong X."/>
            <person name="Hubert C."/>
        </authorList>
    </citation>
    <scope>NUCLEOTIDE SEQUENCE [LARGE SCALE GENOMIC DNA]</scope>
    <source>
        <strain evidence="6">E29_bin78</strain>
    </source>
</reference>
<proteinExistence type="predicted"/>
<evidence type="ECO:0000256" key="2">
    <source>
        <dbReference type="ARBA" id="ARBA00022692"/>
    </source>
</evidence>
<evidence type="ECO:0000256" key="3">
    <source>
        <dbReference type="ARBA" id="ARBA00022989"/>
    </source>
</evidence>
<dbReference type="GO" id="GO:0032259">
    <property type="term" value="P:methylation"/>
    <property type="evidence" value="ECO:0007669"/>
    <property type="project" value="UniProtKB-KW"/>
</dbReference>
<dbReference type="Gene3D" id="1.20.120.1630">
    <property type="match status" value="1"/>
</dbReference>
<feature type="transmembrane region" description="Helical" evidence="5">
    <location>
        <begin position="6"/>
        <end position="28"/>
    </location>
</feature>
<keyword evidence="6" id="KW-0808">Transferase</keyword>
<dbReference type="PANTHER" id="PTHR43847">
    <property type="entry name" value="BLL3993 PROTEIN"/>
    <property type="match status" value="1"/>
</dbReference>
<dbReference type="Proteomes" id="UP000320679">
    <property type="component" value="Unassembled WGS sequence"/>
</dbReference>
<keyword evidence="2 5" id="KW-0812">Transmembrane</keyword>
<feature type="transmembrane region" description="Helical" evidence="5">
    <location>
        <begin position="40"/>
        <end position="62"/>
    </location>
</feature>
<gene>
    <name evidence="6" type="ORF">E3J59_06250</name>
</gene>
<sequence>MKNWQVALVGIPLGLVFAVGIPYVLSLLDPYLVDVEIGVVRWLGLPLVVGGTTFTIYSVIYLQRRCGGITAPTPGQQAAARLVDTGLYAVVRHPQQAGYLLLLFGMSIVLSSPLTFTYALLSTLLVVIMERRVEERRMLERHGEKYAEYQRRIPQLVPRLPFSSKNRKKEGR</sequence>
<evidence type="ECO:0000313" key="7">
    <source>
        <dbReference type="Proteomes" id="UP000320679"/>
    </source>
</evidence>
<dbReference type="GO" id="GO:0012505">
    <property type="term" value="C:endomembrane system"/>
    <property type="evidence" value="ECO:0007669"/>
    <property type="project" value="UniProtKB-SubCell"/>
</dbReference>
<comment type="subcellular location">
    <subcellularLocation>
        <location evidence="1">Endomembrane system</location>
        <topology evidence="1">Multi-pass membrane protein</topology>
    </subcellularLocation>
</comment>
<dbReference type="EMBL" id="SOJK01000260">
    <property type="protein sequence ID" value="TET43593.1"/>
    <property type="molecule type" value="Genomic_DNA"/>
</dbReference>